<evidence type="ECO:0000313" key="5">
    <source>
        <dbReference type="Proteomes" id="UP000323844"/>
    </source>
</evidence>
<dbReference type="Gene3D" id="3.40.50.1820">
    <property type="entry name" value="alpha/beta hydrolase"/>
    <property type="match status" value="1"/>
</dbReference>
<dbReference type="PANTHER" id="PTHR10655:SF17">
    <property type="entry name" value="LYSOPHOSPHOLIPASE-LIKE PROTEIN 1"/>
    <property type="match status" value="1"/>
</dbReference>
<evidence type="ECO:0000256" key="2">
    <source>
        <dbReference type="ARBA" id="ARBA00022801"/>
    </source>
</evidence>
<evidence type="ECO:0000256" key="1">
    <source>
        <dbReference type="ARBA" id="ARBA00006499"/>
    </source>
</evidence>
<organism evidence="4 5">
    <name type="scientific">Candidatus Sneabacter namystus</name>
    <dbReference type="NCBI Taxonomy" id="2601646"/>
    <lineage>
        <taxon>Bacteria</taxon>
        <taxon>Pseudomonadati</taxon>
        <taxon>Pseudomonadota</taxon>
        <taxon>Alphaproteobacteria</taxon>
        <taxon>Rickettsiales</taxon>
        <taxon>Rickettsiaceae</taxon>
        <taxon>Rickettsieae</taxon>
        <taxon>Candidatus Sneabacter</taxon>
    </lineage>
</organism>
<feature type="domain" description="Phospholipase/carboxylesterase/thioesterase" evidence="3">
    <location>
        <begin position="18"/>
        <end position="205"/>
    </location>
</feature>
<sequence>MKVSRTNIGHEIACEDAEVLAVLLHGYGSSSEDLISLVPYISTTLQKIYWFAPNGVEQCEGFGYSWFHYVGLDSCFEELCRNRRRILDIIDTKRQSVNLKWSKVLLIGFSQGGMVALDFVTSFSENLLGAISFSGAFLGREVMNNKAPICMIHGSDDNVVPVDYLVSAKKFLEDNGCDVSSHKLMHLAHSIDVRGINLATNFINRLTEKESIYGK</sequence>
<name>A0A5C0UH96_9RICK</name>
<keyword evidence="5" id="KW-1185">Reference proteome</keyword>
<evidence type="ECO:0000313" key="4">
    <source>
        <dbReference type="EMBL" id="QEK39488.1"/>
    </source>
</evidence>
<dbReference type="PANTHER" id="PTHR10655">
    <property type="entry name" value="LYSOPHOSPHOLIPASE-RELATED"/>
    <property type="match status" value="1"/>
</dbReference>
<dbReference type="RefSeq" id="WP_148951849.1">
    <property type="nucleotide sequence ID" value="NZ_CP043312.1"/>
</dbReference>
<dbReference type="EMBL" id="CP043312">
    <property type="protein sequence ID" value="QEK39488.1"/>
    <property type="molecule type" value="Genomic_DNA"/>
</dbReference>
<dbReference type="InterPro" id="IPR050565">
    <property type="entry name" value="LYPA1-2/EST-like"/>
</dbReference>
<dbReference type="AlphaFoldDB" id="A0A5C0UH96"/>
<comment type="similarity">
    <text evidence="1">Belongs to the AB hydrolase superfamily. AB hydrolase 2 family.</text>
</comment>
<dbReference type="InterPro" id="IPR003140">
    <property type="entry name" value="PLipase/COase/thioEstase"/>
</dbReference>
<dbReference type="SUPFAM" id="SSF53474">
    <property type="entry name" value="alpha/beta-Hydrolases"/>
    <property type="match status" value="1"/>
</dbReference>
<evidence type="ECO:0000259" key="3">
    <source>
        <dbReference type="Pfam" id="PF02230"/>
    </source>
</evidence>
<dbReference type="KEGG" id="snay:FZC37_00850"/>
<gene>
    <name evidence="4" type="ORF">FZC37_00850</name>
</gene>
<dbReference type="Proteomes" id="UP000323844">
    <property type="component" value="Chromosome"/>
</dbReference>
<reference evidence="4 5" key="1">
    <citation type="submission" date="2019-08" db="EMBL/GenBank/DDBJ databases">
        <title>Highly reduced genomes of protist endosymbionts show evolutionary convergence.</title>
        <authorList>
            <person name="George E."/>
            <person name="Husnik F."/>
            <person name="Tashyreva D."/>
            <person name="Prokopchuk G."/>
            <person name="Horak A."/>
            <person name="Kwong W.K."/>
            <person name="Lukes J."/>
            <person name="Keeling P.J."/>
        </authorList>
    </citation>
    <scope>NUCLEOTIDE SEQUENCE [LARGE SCALE GENOMIC DNA]</scope>
    <source>
        <strain evidence="4">1621</strain>
    </source>
</reference>
<keyword evidence="2 4" id="KW-0378">Hydrolase</keyword>
<dbReference type="Pfam" id="PF02230">
    <property type="entry name" value="Abhydrolase_2"/>
    <property type="match status" value="1"/>
</dbReference>
<dbReference type="InterPro" id="IPR029058">
    <property type="entry name" value="AB_hydrolase_fold"/>
</dbReference>
<protein>
    <submittedName>
        <fullName evidence="4">Hydrolase</fullName>
    </submittedName>
</protein>
<dbReference type="GO" id="GO:0016787">
    <property type="term" value="F:hydrolase activity"/>
    <property type="evidence" value="ECO:0007669"/>
    <property type="project" value="UniProtKB-KW"/>
</dbReference>
<proteinExistence type="inferred from homology"/>
<accession>A0A5C0UH96</accession>
<dbReference type="OrthoDB" id="9801763at2"/>